<dbReference type="EMBL" id="BRXR01000001">
    <property type="protein sequence ID" value="GLC32007.1"/>
    <property type="molecule type" value="Genomic_DNA"/>
</dbReference>
<dbReference type="SUPFAM" id="SSF160148">
    <property type="entry name" value="CPE0013-like"/>
    <property type="match status" value="1"/>
</dbReference>
<keyword evidence="2" id="KW-1185">Reference proteome</keyword>
<dbReference type="Pfam" id="PF07892">
    <property type="entry name" value="DUF1667"/>
    <property type="match status" value="1"/>
</dbReference>
<dbReference type="RefSeq" id="WP_264851319.1">
    <property type="nucleotide sequence ID" value="NZ_BRXR01000001.1"/>
</dbReference>
<dbReference type="InterPro" id="IPR012460">
    <property type="entry name" value="DUF1667"/>
</dbReference>
<name>A0ABQ5N9S0_9CLOT</name>
<dbReference type="Proteomes" id="UP001208567">
    <property type="component" value="Unassembled WGS sequence"/>
</dbReference>
<protein>
    <submittedName>
        <fullName evidence="1">NAD(FAD)-dependent dehydrogenase</fullName>
    </submittedName>
</protein>
<dbReference type="PANTHER" id="PTHR39450:SF1">
    <property type="entry name" value="DUF1667 DOMAIN-CONTAINING PROTEIN"/>
    <property type="match status" value="1"/>
</dbReference>
<organism evidence="1 2">
    <name type="scientific">Clostridium omnivorum</name>
    <dbReference type="NCBI Taxonomy" id="1604902"/>
    <lineage>
        <taxon>Bacteria</taxon>
        <taxon>Bacillati</taxon>
        <taxon>Bacillota</taxon>
        <taxon>Clostridia</taxon>
        <taxon>Eubacteriales</taxon>
        <taxon>Clostridiaceae</taxon>
        <taxon>Clostridium</taxon>
    </lineage>
</organism>
<dbReference type="Gene3D" id="3.10.530.10">
    <property type="entry name" value="CPE0013-like"/>
    <property type="match status" value="1"/>
</dbReference>
<sequence length="123" mass="13027">MTKKELICIGCPLGCSLEVTIEDEDNIKVSGNTCKKGEIYGVKECTNPTRIVTTTVKVIGGTEEMLPVKTENDIPKGMILEIIKLLKNVNATAPVSVGGIIIENVLNTGVNIVAAKSVDKSVA</sequence>
<dbReference type="PANTHER" id="PTHR39450">
    <property type="entry name" value="MOLYBDOPTERIN OXIDOREDUCTASE, 4FE-4S CLUSTER-BINDING SUBUNIT"/>
    <property type="match status" value="1"/>
</dbReference>
<comment type="caution">
    <text evidence="1">The sequence shown here is derived from an EMBL/GenBank/DDBJ whole genome shotgun (WGS) entry which is preliminary data.</text>
</comment>
<dbReference type="InterPro" id="IPR036593">
    <property type="entry name" value="CPE0013-like_sf"/>
</dbReference>
<reference evidence="1 2" key="1">
    <citation type="journal article" date="2024" name="Int. J. Syst. Evol. Microbiol.">
        <title>Clostridium omnivorum sp. nov., isolated from anoxic soil under the treatment of reductive soil disinfestation.</title>
        <authorList>
            <person name="Ueki A."/>
            <person name="Tonouchi A."/>
            <person name="Kaku N."/>
            <person name="Honma S."/>
            <person name="Ueki K."/>
        </authorList>
    </citation>
    <scope>NUCLEOTIDE SEQUENCE [LARGE SCALE GENOMIC DNA]</scope>
    <source>
        <strain evidence="1 2">E14</strain>
    </source>
</reference>
<evidence type="ECO:0000313" key="1">
    <source>
        <dbReference type="EMBL" id="GLC32007.1"/>
    </source>
</evidence>
<proteinExistence type="predicted"/>
<evidence type="ECO:0000313" key="2">
    <source>
        <dbReference type="Proteomes" id="UP001208567"/>
    </source>
</evidence>
<gene>
    <name evidence="1" type="ORF">bsdE14_34170</name>
</gene>
<accession>A0ABQ5N9S0</accession>